<dbReference type="EMBL" id="JARK01001369">
    <property type="protein sequence ID" value="EYC16624.1"/>
    <property type="molecule type" value="Genomic_DNA"/>
</dbReference>
<accession>A0A016UML6</accession>
<comment type="caution">
    <text evidence="1">The sequence shown here is derived from an EMBL/GenBank/DDBJ whole genome shotgun (WGS) entry which is preliminary data.</text>
</comment>
<dbReference type="AlphaFoldDB" id="A0A016UML6"/>
<protein>
    <submittedName>
        <fullName evidence="1">Uncharacterized protein</fullName>
    </submittedName>
</protein>
<evidence type="ECO:0000313" key="1">
    <source>
        <dbReference type="EMBL" id="EYC16624.1"/>
    </source>
</evidence>
<evidence type="ECO:0000313" key="2">
    <source>
        <dbReference type="Proteomes" id="UP000024635"/>
    </source>
</evidence>
<dbReference type="OrthoDB" id="5829559at2759"/>
<name>A0A016UML6_9BILA</name>
<gene>
    <name evidence="1" type="primary">Acey_s0033.g2752</name>
    <name evidence="1" type="ORF">Y032_0033g2752</name>
</gene>
<organism evidence="1 2">
    <name type="scientific">Ancylostoma ceylanicum</name>
    <dbReference type="NCBI Taxonomy" id="53326"/>
    <lineage>
        <taxon>Eukaryota</taxon>
        <taxon>Metazoa</taxon>
        <taxon>Ecdysozoa</taxon>
        <taxon>Nematoda</taxon>
        <taxon>Chromadorea</taxon>
        <taxon>Rhabditida</taxon>
        <taxon>Rhabditina</taxon>
        <taxon>Rhabditomorpha</taxon>
        <taxon>Strongyloidea</taxon>
        <taxon>Ancylostomatidae</taxon>
        <taxon>Ancylostomatinae</taxon>
        <taxon>Ancylostoma</taxon>
    </lineage>
</organism>
<keyword evidence="2" id="KW-1185">Reference proteome</keyword>
<sequence>MPAPPPEDELTKPYEGDFCAPKRALLHIDASLLHTCRSTVCRGNMMSRNLFAGEPLQRDNAMNMNEQGEWKTLQ</sequence>
<dbReference type="Proteomes" id="UP000024635">
    <property type="component" value="Unassembled WGS sequence"/>
</dbReference>
<proteinExistence type="predicted"/>
<reference evidence="2" key="1">
    <citation type="journal article" date="2015" name="Nat. Genet.">
        <title>The genome and transcriptome of the zoonotic hookworm Ancylostoma ceylanicum identify infection-specific gene families.</title>
        <authorList>
            <person name="Schwarz E.M."/>
            <person name="Hu Y."/>
            <person name="Antoshechkin I."/>
            <person name="Miller M.M."/>
            <person name="Sternberg P.W."/>
            <person name="Aroian R.V."/>
        </authorList>
    </citation>
    <scope>NUCLEOTIDE SEQUENCE</scope>
    <source>
        <strain evidence="2">HY135</strain>
    </source>
</reference>